<name>A0A0E3PML4_9EURY</name>
<dbReference type="PATRIC" id="fig|1434118.4.peg.1946"/>
<keyword evidence="1" id="KW-0812">Transmembrane</keyword>
<dbReference type="AlphaFoldDB" id="A0A0E3PML4"/>
<proteinExistence type="predicted"/>
<evidence type="ECO:0000256" key="1">
    <source>
        <dbReference type="SAM" id="Phobius"/>
    </source>
</evidence>
<dbReference type="Proteomes" id="UP000033123">
    <property type="component" value="Chromosome"/>
</dbReference>
<reference evidence="2 3" key="1">
    <citation type="submission" date="2014-07" db="EMBL/GenBank/DDBJ databases">
        <title>Methanogenic archaea and the global carbon cycle.</title>
        <authorList>
            <person name="Henriksen J.R."/>
            <person name="Luke J."/>
            <person name="Reinhart S."/>
            <person name="Benedict M.N."/>
            <person name="Youngblut N.D."/>
            <person name="Metcalf M.E."/>
            <person name="Whitaker R.J."/>
            <person name="Metcalf W.W."/>
        </authorList>
    </citation>
    <scope>NUCLEOTIDE SEQUENCE [LARGE SCALE GENOMIC DNA]</scope>
    <source>
        <strain evidence="2 3">C2J</strain>
    </source>
</reference>
<gene>
    <name evidence="2" type="ORF">MSSAC_1533</name>
</gene>
<feature type="transmembrane region" description="Helical" evidence="1">
    <location>
        <begin position="6"/>
        <end position="24"/>
    </location>
</feature>
<keyword evidence="1" id="KW-1133">Transmembrane helix</keyword>
<dbReference type="RefSeq" id="WP_048181534.1">
    <property type="nucleotide sequence ID" value="NZ_CP009508.1"/>
</dbReference>
<dbReference type="HOGENOM" id="CLU_938806_0_0_2"/>
<feature type="transmembrane region" description="Helical" evidence="1">
    <location>
        <begin position="36"/>
        <end position="59"/>
    </location>
</feature>
<organism evidence="2 3">
    <name type="scientific">Methanosarcina siciliae C2J</name>
    <dbReference type="NCBI Taxonomy" id="1434118"/>
    <lineage>
        <taxon>Archaea</taxon>
        <taxon>Methanobacteriati</taxon>
        <taxon>Methanobacteriota</taxon>
        <taxon>Stenosarchaea group</taxon>
        <taxon>Methanomicrobia</taxon>
        <taxon>Methanosarcinales</taxon>
        <taxon>Methanosarcinaceae</taxon>
        <taxon>Methanosarcina</taxon>
    </lineage>
</organism>
<evidence type="ECO:0000313" key="3">
    <source>
        <dbReference type="Proteomes" id="UP000033123"/>
    </source>
</evidence>
<dbReference type="EMBL" id="CP009508">
    <property type="protein sequence ID" value="AKB36123.1"/>
    <property type="molecule type" value="Genomic_DNA"/>
</dbReference>
<protein>
    <submittedName>
        <fullName evidence="2">Uncharacterized protein</fullName>
    </submittedName>
</protein>
<evidence type="ECO:0000313" key="2">
    <source>
        <dbReference type="EMBL" id="AKB36123.1"/>
    </source>
</evidence>
<sequence>MLDVLIHILLGVLVHILFRLYTITDFLKMINRDYSNLLTALFSFLLFLVTAVYVIYTYVQVGISKKSIALNRDYLKQLENEHKTSVTPVLVSDGVSTHGGACYPLNGSSNRRLMVLCNIKNIGNSPAIKIYTKIGLKFKFEEYKGRVFSSEYHYAGSLAINDKNTSVMFFDGEKVSLLLEEISVMCEQNTNTIINHTGGKLAESTTLIIDCVYSNIHSQYFKTCYEIGVHGITAIDSKKNERKISRSDVPMLKDNEEFELMFVDPSYSHLDIGPLNDIDAEEFINGYRNAVVYRNK</sequence>
<dbReference type="KEGG" id="msj:MSSAC_1533"/>
<accession>A0A0E3PML4</accession>
<dbReference type="GeneID" id="24871137"/>
<keyword evidence="1" id="KW-0472">Membrane</keyword>